<proteinExistence type="predicted"/>
<evidence type="ECO:0000313" key="2">
    <source>
        <dbReference type="Proteomes" id="UP000011668"/>
    </source>
</evidence>
<protein>
    <submittedName>
        <fullName evidence="1">Uncharacterized protein</fullName>
    </submittedName>
</protein>
<gene>
    <name evidence="1" type="ORF">AG1IA_06705</name>
</gene>
<dbReference type="Proteomes" id="UP000011668">
    <property type="component" value="Unassembled WGS sequence"/>
</dbReference>
<dbReference type="HOGENOM" id="CLU_1856663_0_0_1"/>
<name>L8WM82_THACA</name>
<organism evidence="1 2">
    <name type="scientific">Thanatephorus cucumeris (strain AG1-IA)</name>
    <name type="common">Rice sheath blight fungus</name>
    <name type="synonym">Rhizoctonia solani</name>
    <dbReference type="NCBI Taxonomy" id="983506"/>
    <lineage>
        <taxon>Eukaryota</taxon>
        <taxon>Fungi</taxon>
        <taxon>Dikarya</taxon>
        <taxon>Basidiomycota</taxon>
        <taxon>Agaricomycotina</taxon>
        <taxon>Agaricomycetes</taxon>
        <taxon>Cantharellales</taxon>
        <taxon>Ceratobasidiaceae</taxon>
        <taxon>Rhizoctonia</taxon>
        <taxon>Rhizoctonia solani AG-1</taxon>
    </lineage>
</organism>
<dbReference type="EMBL" id="AFRT01001847">
    <property type="protein sequence ID" value="ELU39261.1"/>
    <property type="molecule type" value="Genomic_DNA"/>
</dbReference>
<comment type="caution">
    <text evidence="1">The sequence shown here is derived from an EMBL/GenBank/DDBJ whole genome shotgun (WGS) entry which is preliminary data.</text>
</comment>
<evidence type="ECO:0000313" key="1">
    <source>
        <dbReference type="EMBL" id="ELU39261.1"/>
    </source>
</evidence>
<accession>L8WM82</accession>
<dbReference type="AlphaFoldDB" id="L8WM82"/>
<reference evidence="1 2" key="1">
    <citation type="journal article" date="2013" name="Nat. Commun.">
        <title>The evolution and pathogenic mechanisms of the rice sheath blight pathogen.</title>
        <authorList>
            <person name="Zheng A."/>
            <person name="Lin R."/>
            <person name="Xu L."/>
            <person name="Qin P."/>
            <person name="Tang C."/>
            <person name="Ai P."/>
            <person name="Zhang D."/>
            <person name="Liu Y."/>
            <person name="Sun Z."/>
            <person name="Feng H."/>
            <person name="Wang Y."/>
            <person name="Chen Y."/>
            <person name="Liang X."/>
            <person name="Fu R."/>
            <person name="Li Q."/>
            <person name="Zhang J."/>
            <person name="Yu X."/>
            <person name="Xie Z."/>
            <person name="Ding L."/>
            <person name="Guan P."/>
            <person name="Tang J."/>
            <person name="Liang Y."/>
            <person name="Wang S."/>
            <person name="Deng Q."/>
            <person name="Li S."/>
            <person name="Zhu J."/>
            <person name="Wang L."/>
            <person name="Liu H."/>
            <person name="Li P."/>
        </authorList>
    </citation>
    <scope>NUCLEOTIDE SEQUENCE [LARGE SCALE GENOMIC DNA]</scope>
    <source>
        <strain evidence="2">AG-1 IA</strain>
    </source>
</reference>
<keyword evidence="2" id="KW-1185">Reference proteome</keyword>
<sequence length="138" mass="15468">MSPSGLFALKSTLNESLGLRILPESPYREERPRPDAIKLWPATRFRPVLISSDVDSTYQSRHDQTATAECLKLQINTQLKKVQSFPVKYWTENIGKRKCCPLVWQVKLTFTKNSKVVIPERGSGAIGVESVTNVGPPV</sequence>